<dbReference type="InterPro" id="IPR036188">
    <property type="entry name" value="FAD/NAD-bd_sf"/>
</dbReference>
<dbReference type="Pfam" id="PF06314">
    <property type="entry name" value="ADC"/>
    <property type="match status" value="1"/>
</dbReference>
<evidence type="ECO:0000256" key="3">
    <source>
        <dbReference type="ARBA" id="ARBA00022827"/>
    </source>
</evidence>
<dbReference type="Gene3D" id="3.50.50.60">
    <property type="entry name" value="FAD/NAD(P)-binding domain"/>
    <property type="match status" value="1"/>
</dbReference>
<evidence type="ECO:0000259" key="6">
    <source>
        <dbReference type="Pfam" id="PF01494"/>
    </source>
</evidence>
<evidence type="ECO:0000256" key="5">
    <source>
        <dbReference type="ARBA" id="ARBA00023033"/>
    </source>
</evidence>
<dbReference type="PANTHER" id="PTHR13789:SF261">
    <property type="entry name" value="HYDROXYLASE, PUTATIVE (AFU_ORTHOLOGUE AFUA_7G00590)-RELATED"/>
    <property type="match status" value="1"/>
</dbReference>
<evidence type="ECO:0000313" key="7">
    <source>
        <dbReference type="EMBL" id="KAF2102968.1"/>
    </source>
</evidence>
<dbReference type="InterPro" id="IPR002938">
    <property type="entry name" value="FAD-bd"/>
</dbReference>
<name>A0A9P4IPD4_9PEZI</name>
<dbReference type="SUPFAM" id="SSF54373">
    <property type="entry name" value="FAD-linked reductases, C-terminal domain"/>
    <property type="match status" value="1"/>
</dbReference>
<protein>
    <submittedName>
        <fullName evidence="7">FAD/NAD(P)-binding domain-containing protein</fullName>
    </submittedName>
</protein>
<evidence type="ECO:0000313" key="8">
    <source>
        <dbReference type="Proteomes" id="UP000799772"/>
    </source>
</evidence>
<comment type="similarity">
    <text evidence="1">Belongs to the paxM FAD-dependent monooxygenase family.</text>
</comment>
<reference evidence="7" key="1">
    <citation type="journal article" date="2020" name="Stud. Mycol.">
        <title>101 Dothideomycetes genomes: a test case for predicting lifestyles and emergence of pathogens.</title>
        <authorList>
            <person name="Haridas S."/>
            <person name="Albert R."/>
            <person name="Binder M."/>
            <person name="Bloem J."/>
            <person name="Labutti K."/>
            <person name="Salamov A."/>
            <person name="Andreopoulos B."/>
            <person name="Baker S."/>
            <person name="Barry K."/>
            <person name="Bills G."/>
            <person name="Bluhm B."/>
            <person name="Cannon C."/>
            <person name="Castanera R."/>
            <person name="Culley D."/>
            <person name="Daum C."/>
            <person name="Ezra D."/>
            <person name="Gonzalez J."/>
            <person name="Henrissat B."/>
            <person name="Kuo A."/>
            <person name="Liang C."/>
            <person name="Lipzen A."/>
            <person name="Lutzoni F."/>
            <person name="Magnuson J."/>
            <person name="Mondo S."/>
            <person name="Nolan M."/>
            <person name="Ohm R."/>
            <person name="Pangilinan J."/>
            <person name="Park H.-J."/>
            <person name="Ramirez L."/>
            <person name="Alfaro M."/>
            <person name="Sun H."/>
            <person name="Tritt A."/>
            <person name="Yoshinaga Y."/>
            <person name="Zwiers L.-H."/>
            <person name="Turgeon B."/>
            <person name="Goodwin S."/>
            <person name="Spatafora J."/>
            <person name="Crous P."/>
            <person name="Grigoriev I."/>
        </authorList>
    </citation>
    <scope>NUCLEOTIDE SEQUENCE</scope>
    <source>
        <strain evidence="7">CBS 133067</strain>
    </source>
</reference>
<keyword evidence="4" id="KW-0560">Oxidoreductase</keyword>
<dbReference type="GO" id="GO:0004497">
    <property type="term" value="F:monooxygenase activity"/>
    <property type="evidence" value="ECO:0007669"/>
    <property type="project" value="UniProtKB-KW"/>
</dbReference>
<dbReference type="AlphaFoldDB" id="A0A9P4IPD4"/>
<dbReference type="InterPro" id="IPR023375">
    <property type="entry name" value="ADC_dom_sf"/>
</dbReference>
<dbReference type="InterPro" id="IPR010451">
    <property type="entry name" value="Acetoacetate_decarboxylase"/>
</dbReference>
<dbReference type="Gene3D" id="2.40.400.10">
    <property type="entry name" value="Acetoacetate decarboxylase-like"/>
    <property type="match status" value="1"/>
</dbReference>
<feature type="domain" description="FAD-binding" evidence="6">
    <location>
        <begin position="307"/>
        <end position="372"/>
    </location>
</feature>
<dbReference type="PRINTS" id="PR00420">
    <property type="entry name" value="RNGMNOXGNASE"/>
</dbReference>
<comment type="caution">
    <text evidence="7">The sequence shown here is derived from an EMBL/GenBank/DDBJ whole genome shotgun (WGS) entry which is preliminary data.</text>
</comment>
<keyword evidence="3" id="KW-0274">FAD</keyword>
<keyword evidence="5" id="KW-0503">Monooxygenase</keyword>
<dbReference type="OrthoDB" id="1047367at2759"/>
<keyword evidence="8" id="KW-1185">Reference proteome</keyword>
<evidence type="ECO:0000256" key="2">
    <source>
        <dbReference type="ARBA" id="ARBA00022630"/>
    </source>
</evidence>
<keyword evidence="2" id="KW-0285">Flavoprotein</keyword>
<dbReference type="SUPFAM" id="SSF160104">
    <property type="entry name" value="Acetoacetate decarboxylase-like"/>
    <property type="match status" value="1"/>
</dbReference>
<dbReference type="SUPFAM" id="SSF51905">
    <property type="entry name" value="FAD/NAD(P)-binding domain"/>
    <property type="match status" value="1"/>
</dbReference>
<dbReference type="GO" id="GO:0071949">
    <property type="term" value="F:FAD binding"/>
    <property type="evidence" value="ECO:0007669"/>
    <property type="project" value="InterPro"/>
</dbReference>
<dbReference type="InterPro" id="IPR050493">
    <property type="entry name" value="FAD-dep_Monooxygenase_BioMet"/>
</dbReference>
<accession>A0A9P4IPD4</accession>
<organism evidence="7 8">
    <name type="scientific">Rhizodiscina lignyota</name>
    <dbReference type="NCBI Taxonomy" id="1504668"/>
    <lineage>
        <taxon>Eukaryota</taxon>
        <taxon>Fungi</taxon>
        <taxon>Dikarya</taxon>
        <taxon>Ascomycota</taxon>
        <taxon>Pezizomycotina</taxon>
        <taxon>Dothideomycetes</taxon>
        <taxon>Pleosporomycetidae</taxon>
        <taxon>Aulographales</taxon>
        <taxon>Rhizodiscinaceae</taxon>
        <taxon>Rhizodiscina</taxon>
    </lineage>
</organism>
<proteinExistence type="inferred from homology"/>
<evidence type="ECO:0000256" key="1">
    <source>
        <dbReference type="ARBA" id="ARBA00007992"/>
    </source>
</evidence>
<dbReference type="PANTHER" id="PTHR13789">
    <property type="entry name" value="MONOOXYGENASE"/>
    <property type="match status" value="1"/>
</dbReference>
<dbReference type="EMBL" id="ML978122">
    <property type="protein sequence ID" value="KAF2102968.1"/>
    <property type="molecule type" value="Genomic_DNA"/>
</dbReference>
<sequence>MSNTDLTGILPGLVTCRVSIVGGGIGGLTAAIALRRAGHEVHVYEQSSFASETGAAIHLTPNANSVLHQLGVDHEGNGGDRLGMVSRLLVTRKEALESSESLQVSDFSQNWLQTYRIGLHRHLKETALSLDGTGAPVQLHTSSRIMAVNPHKAIITLEGGETIKADVVVGADGVRSRARLGISEERKFVAEKAIQNAFRFMIPIQRIKDNPQTTNFLDTLNSMDMYYADDRKVVQYLCEGGTSVNFVCCHPAHLTGEYQEGYNHKTSIGALIEVYKSFKPALLDVMALVDEADLKIHPLLDIDTLPTYTNDRLVVLGDAAHPFTPHLAQGAAMAIEDGASLGVMLSGLDTKDDIPERLQLYNKARHGRASLIQDMSRMTGHEPTRSNSGAQIQKWKVHEFLFYGFSHDEIHFSSQILREYKWSKAPRLYWRQPICFGPLAGPRQAGLVFPRPDGLSTAVSITASIRFRTSATLLRNLFPSPAYRFSETDTVAEASFTFQTIDNLSWLGHKGYELVMFQIHGVQVESRDGHFTKGSYIAVVLENLADPIVSGREELGWPKLYSEINFNHNAGVGGDLAVELSWRGVKWASFSWKQLRETENSHRPTPALQPGQEHMFVHKYIPATTDSPCKALADADYTVLIPPTKSKAEWQQVASDAGFEFLPQTDMQLPTLSHIANRLSELPMFGLVEATVKKVNGQDDFSAAKRLE</sequence>
<dbReference type="Proteomes" id="UP000799772">
    <property type="component" value="Unassembled WGS sequence"/>
</dbReference>
<evidence type="ECO:0000256" key="4">
    <source>
        <dbReference type="ARBA" id="ARBA00023002"/>
    </source>
</evidence>
<feature type="domain" description="FAD-binding" evidence="6">
    <location>
        <begin position="16"/>
        <end position="183"/>
    </location>
</feature>
<gene>
    <name evidence="7" type="ORF">NA57DRAFT_32400</name>
</gene>
<dbReference type="GO" id="GO:0016829">
    <property type="term" value="F:lyase activity"/>
    <property type="evidence" value="ECO:0007669"/>
    <property type="project" value="InterPro"/>
</dbReference>
<dbReference type="Pfam" id="PF01494">
    <property type="entry name" value="FAD_binding_3"/>
    <property type="match status" value="2"/>
</dbReference>